<dbReference type="EMBL" id="PVUF01000004">
    <property type="protein sequence ID" value="PRZ48277.1"/>
    <property type="molecule type" value="Genomic_DNA"/>
</dbReference>
<comment type="caution">
    <text evidence="4">The sequence shown here is derived from an EMBL/GenBank/DDBJ whole genome shotgun (WGS) entry which is preliminary data.</text>
</comment>
<name>A0A2T1AIB3_TRISK</name>
<reference evidence="4 5" key="1">
    <citation type="submission" date="2018-03" db="EMBL/GenBank/DDBJ databases">
        <title>Genomic Encyclopedia of Archaeal and Bacterial Type Strains, Phase II (KMG-II): from individual species to whole genera.</title>
        <authorList>
            <person name="Goeker M."/>
        </authorList>
    </citation>
    <scope>NUCLEOTIDE SEQUENCE [LARGE SCALE GENOMIC DNA]</scope>
    <source>
        <strain evidence="4 5">DSM 25328</strain>
    </source>
</reference>
<keyword evidence="2" id="KW-0784">Thiamine biosynthesis</keyword>
<evidence type="ECO:0000313" key="4">
    <source>
        <dbReference type="EMBL" id="PRZ48277.1"/>
    </source>
</evidence>
<dbReference type="SUPFAM" id="SSF51391">
    <property type="entry name" value="Thiamin phosphate synthase"/>
    <property type="match status" value="1"/>
</dbReference>
<proteinExistence type="predicted"/>
<dbReference type="CDD" id="cd00564">
    <property type="entry name" value="TMP_TenI"/>
    <property type="match status" value="1"/>
</dbReference>
<feature type="domain" description="Thiamine phosphate synthase/TenI" evidence="3">
    <location>
        <begin position="35"/>
        <end position="199"/>
    </location>
</feature>
<evidence type="ECO:0000259" key="3">
    <source>
        <dbReference type="Pfam" id="PF02581"/>
    </source>
</evidence>
<dbReference type="Gene3D" id="3.20.20.70">
    <property type="entry name" value="Aldolase class I"/>
    <property type="match status" value="1"/>
</dbReference>
<organism evidence="4 5">
    <name type="scientific">Tritonibacter scottomollicae</name>
    <name type="common">Epibacterium scottomollicae</name>
    <dbReference type="NCBI Taxonomy" id="483013"/>
    <lineage>
        <taxon>Bacteria</taxon>
        <taxon>Pseudomonadati</taxon>
        <taxon>Pseudomonadota</taxon>
        <taxon>Alphaproteobacteria</taxon>
        <taxon>Rhodobacterales</taxon>
        <taxon>Paracoccaceae</taxon>
        <taxon>Tritonibacter</taxon>
    </lineage>
</organism>
<dbReference type="InterPro" id="IPR013785">
    <property type="entry name" value="Aldolase_TIM"/>
</dbReference>
<dbReference type="InterPro" id="IPR022998">
    <property type="entry name" value="ThiamineP_synth_TenI"/>
</dbReference>
<sequence length="218" mass="23921">MTRAVQARHFRGLNAHSGLCGERRIEGLYLIVGHVGRVELLVPQGADLVQLRIEGQPEAEVRRQIARARDFCAVHDAQLVIHRHWQAALDLNCDFVHLTQQDLAEADTDALHRAGVRYGVDVGDDTELKHALTLSPAYVALDLRALSRESEGNQPLEQLKRWKQTFGDVPLVVSGGLVIERLHAVFAAGADCVAVSTDIQSAEDPEARTRAWVTACGA</sequence>
<dbReference type="GO" id="GO:0004789">
    <property type="term" value="F:thiamine-phosphate diphosphorylase activity"/>
    <property type="evidence" value="ECO:0007669"/>
    <property type="project" value="TreeGrafter"/>
</dbReference>
<accession>A0A2T1AIB3</accession>
<evidence type="ECO:0000256" key="1">
    <source>
        <dbReference type="ARBA" id="ARBA00004948"/>
    </source>
</evidence>
<dbReference type="GO" id="GO:0009228">
    <property type="term" value="P:thiamine biosynthetic process"/>
    <property type="evidence" value="ECO:0007669"/>
    <property type="project" value="UniProtKB-KW"/>
</dbReference>
<dbReference type="Pfam" id="PF02581">
    <property type="entry name" value="TMP-TENI"/>
    <property type="match status" value="1"/>
</dbReference>
<dbReference type="AlphaFoldDB" id="A0A2T1AIB3"/>
<dbReference type="PANTHER" id="PTHR20857:SF15">
    <property type="entry name" value="THIAMINE-PHOSPHATE SYNTHASE"/>
    <property type="match status" value="1"/>
</dbReference>
<evidence type="ECO:0000256" key="2">
    <source>
        <dbReference type="ARBA" id="ARBA00022977"/>
    </source>
</evidence>
<evidence type="ECO:0000313" key="5">
    <source>
        <dbReference type="Proteomes" id="UP000237718"/>
    </source>
</evidence>
<dbReference type="GO" id="GO:0005737">
    <property type="term" value="C:cytoplasm"/>
    <property type="evidence" value="ECO:0007669"/>
    <property type="project" value="TreeGrafter"/>
</dbReference>
<comment type="pathway">
    <text evidence="1">Cofactor biosynthesis; thiamine diphosphate biosynthesis.</text>
</comment>
<dbReference type="Proteomes" id="UP000237718">
    <property type="component" value="Unassembled WGS sequence"/>
</dbReference>
<dbReference type="PANTHER" id="PTHR20857">
    <property type="entry name" value="THIAMINE-PHOSPHATE PYROPHOSPHORYLASE"/>
    <property type="match status" value="1"/>
</dbReference>
<protein>
    <submittedName>
        <fullName evidence="4">Thiamine-phosphate pyrophosphorylase</fullName>
    </submittedName>
</protein>
<gene>
    <name evidence="4" type="ORF">CLV89_104101</name>
</gene>
<dbReference type="InterPro" id="IPR036206">
    <property type="entry name" value="ThiamineP_synth_sf"/>
</dbReference>